<organism evidence="1 2">
    <name type="scientific">Orchesella cincta</name>
    <name type="common">Springtail</name>
    <name type="synonym">Podura cincta</name>
    <dbReference type="NCBI Taxonomy" id="48709"/>
    <lineage>
        <taxon>Eukaryota</taxon>
        <taxon>Metazoa</taxon>
        <taxon>Ecdysozoa</taxon>
        <taxon>Arthropoda</taxon>
        <taxon>Hexapoda</taxon>
        <taxon>Collembola</taxon>
        <taxon>Entomobryomorpha</taxon>
        <taxon>Entomobryoidea</taxon>
        <taxon>Orchesellidae</taxon>
        <taxon>Orchesellinae</taxon>
        <taxon>Orchesella</taxon>
    </lineage>
</organism>
<dbReference type="Proteomes" id="UP000094527">
    <property type="component" value="Unassembled WGS sequence"/>
</dbReference>
<sequence>MADSFEEMRRKSIRNLFKKKLLTPISRRFRKLVKNYKSDKNAHLIGPASGFLSGDGPIV</sequence>
<evidence type="ECO:0000313" key="2">
    <source>
        <dbReference type="Proteomes" id="UP000094527"/>
    </source>
</evidence>
<dbReference type="AlphaFoldDB" id="A0A1D2MFI9"/>
<protein>
    <submittedName>
        <fullName evidence="1">Uncharacterized protein</fullName>
    </submittedName>
</protein>
<reference evidence="1 2" key="1">
    <citation type="journal article" date="2016" name="Genome Biol. Evol.">
        <title>Gene Family Evolution Reflects Adaptation to Soil Environmental Stressors in the Genome of the Collembolan Orchesella cincta.</title>
        <authorList>
            <person name="Faddeeva-Vakhrusheva A."/>
            <person name="Derks M.F."/>
            <person name="Anvar S.Y."/>
            <person name="Agamennone V."/>
            <person name="Suring W."/>
            <person name="Smit S."/>
            <person name="van Straalen N.M."/>
            <person name="Roelofs D."/>
        </authorList>
    </citation>
    <scope>NUCLEOTIDE SEQUENCE [LARGE SCALE GENOMIC DNA]</scope>
    <source>
        <tissue evidence="1">Mixed pool</tissue>
    </source>
</reference>
<evidence type="ECO:0000313" key="1">
    <source>
        <dbReference type="EMBL" id="ODM91759.1"/>
    </source>
</evidence>
<proteinExistence type="predicted"/>
<name>A0A1D2MFI9_ORCCI</name>
<keyword evidence="2" id="KW-1185">Reference proteome</keyword>
<dbReference type="EMBL" id="LJIJ01001429">
    <property type="protein sequence ID" value="ODM91759.1"/>
    <property type="molecule type" value="Genomic_DNA"/>
</dbReference>
<comment type="caution">
    <text evidence="1">The sequence shown here is derived from an EMBL/GenBank/DDBJ whole genome shotgun (WGS) entry which is preliminary data.</text>
</comment>
<dbReference type="OrthoDB" id="25149at2759"/>
<gene>
    <name evidence="1" type="ORF">Ocin01_14921</name>
</gene>
<accession>A0A1D2MFI9</accession>